<reference evidence="1 2" key="1">
    <citation type="submission" date="2018-05" db="EMBL/GenBank/DDBJ databases">
        <title>Genomic Encyclopedia of Type Strains, Phase IV (KMG-IV): sequencing the most valuable type-strain genomes for metagenomic binning, comparative biology and taxonomic classification.</title>
        <authorList>
            <person name="Goeker M."/>
        </authorList>
    </citation>
    <scope>NUCLEOTIDE SEQUENCE [LARGE SCALE GENOMIC DNA]</scope>
    <source>
        <strain evidence="1 2">DSM 45480</strain>
    </source>
</reference>
<dbReference type="EMBL" id="QGHB01000016">
    <property type="protein sequence ID" value="PWK81729.1"/>
    <property type="molecule type" value="Genomic_DNA"/>
</dbReference>
<dbReference type="Gene3D" id="2.60.40.10">
    <property type="entry name" value="Immunoglobulins"/>
    <property type="match status" value="1"/>
</dbReference>
<name>A0A316I2T5_9PSEU</name>
<dbReference type="RefSeq" id="WP_109641198.1">
    <property type="nucleotide sequence ID" value="NZ_QGHB01000016.1"/>
</dbReference>
<dbReference type="InterPro" id="IPR017868">
    <property type="entry name" value="Filamin/ABP280_repeat-like"/>
</dbReference>
<comment type="caution">
    <text evidence="1">The sequence shown here is derived from an EMBL/GenBank/DDBJ whole genome shotgun (WGS) entry which is preliminary data.</text>
</comment>
<dbReference type="GO" id="GO:0005975">
    <property type="term" value="P:carbohydrate metabolic process"/>
    <property type="evidence" value="ECO:0007669"/>
    <property type="project" value="UniProtKB-ARBA"/>
</dbReference>
<dbReference type="InterPro" id="IPR013783">
    <property type="entry name" value="Ig-like_fold"/>
</dbReference>
<organism evidence="1 2">
    <name type="scientific">Lentzea atacamensis</name>
    <dbReference type="NCBI Taxonomy" id="531938"/>
    <lineage>
        <taxon>Bacteria</taxon>
        <taxon>Bacillati</taxon>
        <taxon>Actinomycetota</taxon>
        <taxon>Actinomycetes</taxon>
        <taxon>Pseudonocardiales</taxon>
        <taxon>Pseudonocardiaceae</taxon>
        <taxon>Lentzea</taxon>
    </lineage>
</organism>
<protein>
    <recommendedName>
        <fullName evidence="3">Ig-like domain (Group 3)</fullName>
    </recommendedName>
</protein>
<proteinExistence type="predicted"/>
<evidence type="ECO:0000313" key="1">
    <source>
        <dbReference type="EMBL" id="PWK81729.1"/>
    </source>
</evidence>
<dbReference type="PROSITE" id="PS50194">
    <property type="entry name" value="FILAMIN_REPEAT"/>
    <property type="match status" value="1"/>
</dbReference>
<dbReference type="AlphaFoldDB" id="A0A316I2T5"/>
<sequence>MAFDLGDVVPLTVDIKDSNGAAANAGAVTLTITLPDGTTSAPSVSNPSTGRYQVDYATVQAGRHIVRWVATGANASAYTDAFDVAEATPPLILSLRDGKKQLNLPLTSTTHDEELRDFIAAVTDAVEFFTGPVVVRTYSERIEGDRPVLALSHTPVVSVTSIVPILTGGTTYDVADADVDADTGVVQLVDGTWFKGPLRATYKSGRRVMPGSVGIASRIILQHLWRTQRGPVSTVRARGASADDDTTYVPGLGYAIPNRALELLQRYRLAPEVG</sequence>
<accession>A0A316I2T5</accession>
<evidence type="ECO:0008006" key="3">
    <source>
        <dbReference type="Google" id="ProtNLM"/>
    </source>
</evidence>
<dbReference type="Proteomes" id="UP000246005">
    <property type="component" value="Unassembled WGS sequence"/>
</dbReference>
<evidence type="ECO:0000313" key="2">
    <source>
        <dbReference type="Proteomes" id="UP000246005"/>
    </source>
</evidence>
<gene>
    <name evidence="1" type="ORF">C8D88_116141</name>
</gene>